<dbReference type="PANTHER" id="PTHR43037">
    <property type="entry name" value="UNNAMED PRODUCT-RELATED"/>
    <property type="match status" value="1"/>
</dbReference>
<dbReference type="Pfam" id="PF02230">
    <property type="entry name" value="Abhydrolase_2"/>
    <property type="match status" value="1"/>
</dbReference>
<dbReference type="OMA" id="PPIEDDM"/>
<evidence type="ECO:0000313" key="6">
    <source>
        <dbReference type="Proteomes" id="UP000041254"/>
    </source>
</evidence>
<reference evidence="5 6" key="1">
    <citation type="submission" date="2014-11" db="EMBL/GenBank/DDBJ databases">
        <authorList>
            <person name="Zhu J."/>
            <person name="Qi W."/>
            <person name="Song R."/>
        </authorList>
    </citation>
    <scope>NUCLEOTIDE SEQUENCE [LARGE SCALE GENOMIC DNA]</scope>
</reference>
<name>A0A0G4EX82_VITBC</name>
<dbReference type="InterPro" id="IPR029058">
    <property type="entry name" value="AB_hydrolase_fold"/>
</dbReference>
<protein>
    <recommendedName>
        <fullName evidence="4">Phospholipase/carboxylesterase/thioesterase domain-containing protein</fullName>
    </recommendedName>
</protein>
<dbReference type="SUPFAM" id="SSF53474">
    <property type="entry name" value="alpha/beta-Hydrolases"/>
    <property type="match status" value="1"/>
</dbReference>
<keyword evidence="1 3" id="KW-0732">Signal</keyword>
<dbReference type="VEuPathDB" id="CryptoDB:Vbra_21022"/>
<evidence type="ECO:0000313" key="5">
    <source>
        <dbReference type="EMBL" id="CEM03174.1"/>
    </source>
</evidence>
<feature type="signal peptide" evidence="3">
    <location>
        <begin position="1"/>
        <end position="19"/>
    </location>
</feature>
<dbReference type="OrthoDB" id="436917at2759"/>
<evidence type="ECO:0000256" key="3">
    <source>
        <dbReference type="SAM" id="SignalP"/>
    </source>
</evidence>
<dbReference type="InterPro" id="IPR050955">
    <property type="entry name" value="Plant_Biomass_Hydrol_Est"/>
</dbReference>
<proteinExistence type="predicted"/>
<dbReference type="Gene3D" id="3.40.50.1820">
    <property type="entry name" value="alpha/beta hydrolase"/>
    <property type="match status" value="1"/>
</dbReference>
<dbReference type="AlphaFoldDB" id="A0A0G4EX82"/>
<dbReference type="EMBL" id="CDMY01000336">
    <property type="protein sequence ID" value="CEM03174.1"/>
    <property type="molecule type" value="Genomic_DNA"/>
</dbReference>
<feature type="chain" id="PRO_5005187989" description="Phospholipase/carboxylesterase/thioesterase domain-containing protein" evidence="3">
    <location>
        <begin position="20"/>
        <end position="345"/>
    </location>
</feature>
<dbReference type="InterPro" id="IPR003140">
    <property type="entry name" value="PLipase/COase/thioEstase"/>
</dbReference>
<keyword evidence="2" id="KW-0378">Hydrolase</keyword>
<gene>
    <name evidence="5" type="ORF">Vbra_21022</name>
</gene>
<dbReference type="PhylomeDB" id="A0A0G4EX82"/>
<dbReference type="PANTHER" id="PTHR43037:SF5">
    <property type="entry name" value="FERULOYL ESTERASE"/>
    <property type="match status" value="1"/>
</dbReference>
<keyword evidence="6" id="KW-1185">Reference proteome</keyword>
<feature type="domain" description="Phospholipase/carboxylesterase/thioesterase" evidence="4">
    <location>
        <begin position="52"/>
        <end position="209"/>
    </location>
</feature>
<dbReference type="Proteomes" id="UP000041254">
    <property type="component" value="Unassembled WGS sequence"/>
</dbReference>
<evidence type="ECO:0000259" key="4">
    <source>
        <dbReference type="Pfam" id="PF02230"/>
    </source>
</evidence>
<dbReference type="InParanoid" id="A0A0G4EX82"/>
<evidence type="ECO:0000256" key="2">
    <source>
        <dbReference type="ARBA" id="ARBA00022801"/>
    </source>
</evidence>
<evidence type="ECO:0000256" key="1">
    <source>
        <dbReference type="ARBA" id="ARBA00022729"/>
    </source>
</evidence>
<accession>A0A0G4EX82</accession>
<sequence length="345" mass="37569">MKIFPLLVVISSAAHLALSERQVVSINDRTFSIYWPTPNNATHAGDGSCTILLGLHGLGDNADSFCAWTAFKEYAERDGVVLVCPQGLPGWLGEAAWNAGSCCTFSGVDDVSFIDSVVSSVRGYLQQRNQQCVSQSILLAGFSNGAMMAEAYACERPTDVKGVVSVAGVVALLPIGGGLDSCDRDFAARAGRSVAVLGVHGTKDWRVPMNGDPIVGFPPVREDLQRWAQRGKCLTTGPSDPSQFRRGRFSNEIICATELGESSVELVVREDGTHAWFEETEFDTSEYAWSFMMRAANVTEQPGVRGRPLLDGQLRSQRVRASEKASEGMRRFREAHVQPEPFLFV</sequence>
<dbReference type="GO" id="GO:0016787">
    <property type="term" value="F:hydrolase activity"/>
    <property type="evidence" value="ECO:0007669"/>
    <property type="project" value="UniProtKB-KW"/>
</dbReference>
<organism evidence="5 6">
    <name type="scientific">Vitrella brassicaformis (strain CCMP3155)</name>
    <dbReference type="NCBI Taxonomy" id="1169540"/>
    <lineage>
        <taxon>Eukaryota</taxon>
        <taxon>Sar</taxon>
        <taxon>Alveolata</taxon>
        <taxon>Colpodellida</taxon>
        <taxon>Vitrellaceae</taxon>
        <taxon>Vitrella</taxon>
    </lineage>
</organism>